<sequence length="96" mass="9831">MAGASGGPRQRTARAGGQQPEAGSPLGGAVADPQARAETFDQWSGGSRARREVVIVAGDEAEVQSKAPEAWGQGDNGWFSDVLNGPVGRPETKLAS</sequence>
<gene>
    <name evidence="2" type="ORF">E2562_010156</name>
</gene>
<organism evidence="2 3">
    <name type="scientific">Oryza meyeriana var. granulata</name>
    <dbReference type="NCBI Taxonomy" id="110450"/>
    <lineage>
        <taxon>Eukaryota</taxon>
        <taxon>Viridiplantae</taxon>
        <taxon>Streptophyta</taxon>
        <taxon>Embryophyta</taxon>
        <taxon>Tracheophyta</taxon>
        <taxon>Spermatophyta</taxon>
        <taxon>Magnoliopsida</taxon>
        <taxon>Liliopsida</taxon>
        <taxon>Poales</taxon>
        <taxon>Poaceae</taxon>
        <taxon>BOP clade</taxon>
        <taxon>Oryzoideae</taxon>
        <taxon>Oryzeae</taxon>
        <taxon>Oryzinae</taxon>
        <taxon>Oryza</taxon>
        <taxon>Oryza meyeriana</taxon>
    </lineage>
</organism>
<dbReference type="EMBL" id="SPHZ02000003">
    <property type="protein sequence ID" value="KAF0924509.1"/>
    <property type="molecule type" value="Genomic_DNA"/>
</dbReference>
<reference evidence="2 3" key="1">
    <citation type="submission" date="2019-11" db="EMBL/GenBank/DDBJ databases">
        <title>Whole genome sequence of Oryza granulata.</title>
        <authorList>
            <person name="Li W."/>
        </authorList>
    </citation>
    <scope>NUCLEOTIDE SEQUENCE [LARGE SCALE GENOMIC DNA]</scope>
    <source>
        <strain evidence="3">cv. Menghai</strain>
        <tissue evidence="2">Leaf</tissue>
    </source>
</reference>
<feature type="region of interest" description="Disordered" evidence="1">
    <location>
        <begin position="1"/>
        <end position="48"/>
    </location>
</feature>
<protein>
    <submittedName>
        <fullName evidence="2">Uncharacterized protein</fullName>
    </submittedName>
</protein>
<evidence type="ECO:0000313" key="3">
    <source>
        <dbReference type="Proteomes" id="UP000479710"/>
    </source>
</evidence>
<feature type="region of interest" description="Disordered" evidence="1">
    <location>
        <begin position="66"/>
        <end position="96"/>
    </location>
</feature>
<proteinExistence type="predicted"/>
<evidence type="ECO:0000313" key="2">
    <source>
        <dbReference type="EMBL" id="KAF0924509.1"/>
    </source>
</evidence>
<name>A0A6G1EID5_9ORYZ</name>
<comment type="caution">
    <text evidence="2">The sequence shown here is derived from an EMBL/GenBank/DDBJ whole genome shotgun (WGS) entry which is preliminary data.</text>
</comment>
<evidence type="ECO:0000256" key="1">
    <source>
        <dbReference type="SAM" id="MobiDB-lite"/>
    </source>
</evidence>
<dbReference type="AlphaFoldDB" id="A0A6G1EID5"/>
<keyword evidence="3" id="KW-1185">Reference proteome</keyword>
<accession>A0A6G1EID5</accession>
<dbReference type="Proteomes" id="UP000479710">
    <property type="component" value="Unassembled WGS sequence"/>
</dbReference>